<dbReference type="RefSeq" id="WP_380049313.1">
    <property type="nucleotide sequence ID" value="NZ_JBHSOH010000011.1"/>
</dbReference>
<dbReference type="Gene3D" id="1.25.40.10">
    <property type="entry name" value="Tetratricopeptide repeat domain"/>
    <property type="match status" value="1"/>
</dbReference>
<dbReference type="InterPro" id="IPR036388">
    <property type="entry name" value="WH-like_DNA-bd_sf"/>
</dbReference>
<dbReference type="InterPro" id="IPR011990">
    <property type="entry name" value="TPR-like_helical_dom_sf"/>
</dbReference>
<dbReference type="EMBL" id="JBHSOH010000011">
    <property type="protein sequence ID" value="MFC5848864.1"/>
    <property type="molecule type" value="Genomic_DNA"/>
</dbReference>
<name>A0ABW1DP43_9DEIO</name>
<proteinExistence type="predicted"/>
<evidence type="ECO:0000313" key="2">
    <source>
        <dbReference type="Proteomes" id="UP001595979"/>
    </source>
</evidence>
<protein>
    <submittedName>
        <fullName evidence="1">Uncharacterized protein</fullName>
    </submittedName>
</protein>
<accession>A0ABW1DP43</accession>
<dbReference type="SMART" id="SM00028">
    <property type="entry name" value="TPR"/>
    <property type="match status" value="4"/>
</dbReference>
<dbReference type="SUPFAM" id="SSF48452">
    <property type="entry name" value="TPR-like"/>
    <property type="match status" value="1"/>
</dbReference>
<reference evidence="2" key="1">
    <citation type="journal article" date="2019" name="Int. J. Syst. Evol. Microbiol.">
        <title>The Global Catalogue of Microorganisms (GCM) 10K type strain sequencing project: providing services to taxonomists for standard genome sequencing and annotation.</title>
        <authorList>
            <consortium name="The Broad Institute Genomics Platform"/>
            <consortium name="The Broad Institute Genome Sequencing Center for Infectious Disease"/>
            <person name="Wu L."/>
            <person name="Ma J."/>
        </authorList>
    </citation>
    <scope>NUCLEOTIDE SEQUENCE [LARGE SCALE GENOMIC DNA]</scope>
    <source>
        <strain evidence="2">CGMCC 1.15053</strain>
    </source>
</reference>
<organism evidence="1 2">
    <name type="scientific">Deinococcus petrolearius</name>
    <dbReference type="NCBI Taxonomy" id="1751295"/>
    <lineage>
        <taxon>Bacteria</taxon>
        <taxon>Thermotogati</taxon>
        <taxon>Deinococcota</taxon>
        <taxon>Deinococci</taxon>
        <taxon>Deinococcales</taxon>
        <taxon>Deinococcaceae</taxon>
        <taxon>Deinococcus</taxon>
    </lineage>
</organism>
<dbReference type="InterPro" id="IPR019734">
    <property type="entry name" value="TPR_rpt"/>
</dbReference>
<evidence type="ECO:0000313" key="1">
    <source>
        <dbReference type="EMBL" id="MFC5848864.1"/>
    </source>
</evidence>
<comment type="caution">
    <text evidence="1">The sequence shown here is derived from an EMBL/GenBank/DDBJ whole genome shotgun (WGS) entry which is preliminary data.</text>
</comment>
<dbReference type="Gene3D" id="1.10.10.10">
    <property type="entry name" value="Winged helix-like DNA-binding domain superfamily/Winged helix DNA-binding domain"/>
    <property type="match status" value="1"/>
</dbReference>
<sequence>MSPQGFTVLAALLTQGNWEAARPYFRVLARDVARRAEGVALRRLLGQVPPEVQARPDWQEALVWVAYRSGDGALLAQVLGQSPDRFLAFAAYQAAWVLPWETVLERAEQGLDAADPAERGVAARYRAVALARLGREGWVQAFREAAERQKSPRDRGLVCLEFGHQLVTAGREELARDLWAQAVTLLRQDTWAQTQALSNLGTTCLRLEELEAAQRAYSRAAALVQGPESRGQLSIAWRGLGSLYMWSGQVDRSAHAFAMAEQTADDIDLTVLARRGQARLLRLRGHLDEALEVLHSALMHAGVAGAPHPLYADLAAVQVLVGDSQGAASSLDRVSAGDVTDAWRAQVVRAELARQAGDGGFARHLAGIDLRHLWTREESRAFAEVLAAVGVHSPLPAWTIDVSLDGPIEVRTATGRVPLRPASPEASLLALLLTHGRALSVERVLELVDLTGTSPREQKKTLNKVVRRLAEALGWRAAVTHTRTLVALADTPVWQVTVPTREDRLDYLCEGCLDPWVTEARSVSLQRSLVE</sequence>
<dbReference type="Proteomes" id="UP001595979">
    <property type="component" value="Unassembled WGS sequence"/>
</dbReference>
<keyword evidence="2" id="KW-1185">Reference proteome</keyword>
<gene>
    <name evidence="1" type="ORF">ACFPQ6_11130</name>
</gene>